<dbReference type="RefSeq" id="WP_225900073.1">
    <property type="nucleotide sequence ID" value="NZ_CP107955.1"/>
</dbReference>
<sequence length="179" mass="19420">MPLLPPIGAEIPCSMLAVNSPLKIRNSLVTVDFRGGIKHRVDVNPNDPMNSVRMRTVGFKISAELPGENGGRGSITIEQNDVDVDPKSLLRITQSFPPKFENIMVLDFTMVIEQPGNGNGGEPLILTTKDPAKLIGTLTQYPPKGDLYQLQNPVDLIDLENPDTVVATIQKLPVKIGGL</sequence>
<dbReference type="EMBL" id="JARAKF010000002">
    <property type="protein sequence ID" value="MDU9000992.1"/>
    <property type="molecule type" value="Genomic_DNA"/>
</dbReference>
<organism evidence="1 2">
    <name type="scientific">Streptomyces mirabilis</name>
    <dbReference type="NCBI Taxonomy" id="68239"/>
    <lineage>
        <taxon>Bacteria</taxon>
        <taxon>Bacillati</taxon>
        <taxon>Actinomycetota</taxon>
        <taxon>Actinomycetes</taxon>
        <taxon>Kitasatosporales</taxon>
        <taxon>Streptomycetaceae</taxon>
        <taxon>Streptomyces</taxon>
    </lineage>
</organism>
<keyword evidence="2" id="KW-1185">Reference proteome</keyword>
<comment type="caution">
    <text evidence="1">The sequence shown here is derived from an EMBL/GenBank/DDBJ whole genome shotgun (WGS) entry which is preliminary data.</text>
</comment>
<dbReference type="Proteomes" id="UP001257627">
    <property type="component" value="Unassembled WGS sequence"/>
</dbReference>
<evidence type="ECO:0000313" key="1">
    <source>
        <dbReference type="EMBL" id="MDU9000992.1"/>
    </source>
</evidence>
<reference evidence="1 2" key="1">
    <citation type="submission" date="2023-02" db="EMBL/GenBank/DDBJ databases">
        <authorList>
            <person name="Maleckis M."/>
        </authorList>
    </citation>
    <scope>NUCLEOTIDE SEQUENCE [LARGE SCALE GENOMIC DNA]</scope>
    <source>
        <strain evidence="1 2">P8-A2</strain>
    </source>
</reference>
<accession>A0ABU3V4A4</accession>
<proteinExistence type="predicted"/>
<name>A0ABU3V4A4_9ACTN</name>
<protein>
    <submittedName>
        <fullName evidence="1">Uncharacterized protein</fullName>
    </submittedName>
</protein>
<evidence type="ECO:0000313" key="2">
    <source>
        <dbReference type="Proteomes" id="UP001257627"/>
    </source>
</evidence>
<gene>
    <name evidence="1" type="ORF">PU648_53720</name>
</gene>